<dbReference type="PROSITE" id="PS51679">
    <property type="entry name" value="SAM_MT_C5"/>
    <property type="match status" value="1"/>
</dbReference>
<dbReference type="GO" id="GO:0003677">
    <property type="term" value="F:DNA binding"/>
    <property type="evidence" value="ECO:0007669"/>
    <property type="project" value="TreeGrafter"/>
</dbReference>
<dbReference type="GO" id="GO:0044027">
    <property type="term" value="P:negative regulation of gene expression via chromosomal CpG island methylation"/>
    <property type="evidence" value="ECO:0007669"/>
    <property type="project" value="TreeGrafter"/>
</dbReference>
<dbReference type="PROSITE" id="PS00094">
    <property type="entry name" value="C5_MTASE_1"/>
    <property type="match status" value="1"/>
</dbReference>
<evidence type="ECO:0000313" key="7">
    <source>
        <dbReference type="Proteomes" id="UP000199062"/>
    </source>
</evidence>
<comment type="similarity">
    <text evidence="5">Belongs to the class I-like SAM-binding methyltransferase superfamily. C5-methyltransferase family.</text>
</comment>
<evidence type="ECO:0000256" key="2">
    <source>
        <dbReference type="ARBA" id="ARBA00022603"/>
    </source>
</evidence>
<dbReference type="Proteomes" id="UP000199062">
    <property type="component" value="Unassembled WGS sequence"/>
</dbReference>
<dbReference type="GO" id="GO:0032259">
    <property type="term" value="P:methylation"/>
    <property type="evidence" value="ECO:0007669"/>
    <property type="project" value="UniProtKB-KW"/>
</dbReference>
<dbReference type="EMBL" id="FOZK01000002">
    <property type="protein sequence ID" value="SFR97448.1"/>
    <property type="molecule type" value="Genomic_DNA"/>
</dbReference>
<dbReference type="Gene3D" id="3.40.50.150">
    <property type="entry name" value="Vaccinia Virus protein VP39"/>
    <property type="match status" value="1"/>
</dbReference>
<gene>
    <name evidence="6" type="ORF">SAMN05216559_1855</name>
</gene>
<dbReference type="AlphaFoldDB" id="A0A1I6L2D7"/>
<name>A0A1I6L2D7_9EURY</name>
<dbReference type="InterPro" id="IPR050390">
    <property type="entry name" value="C5-Methyltransferase"/>
</dbReference>
<dbReference type="InterPro" id="IPR018117">
    <property type="entry name" value="C5_DNA_meth_AS"/>
</dbReference>
<dbReference type="NCBIfam" id="TIGR00675">
    <property type="entry name" value="dcm"/>
    <property type="match status" value="1"/>
</dbReference>
<keyword evidence="3 6" id="KW-0808">Transferase</keyword>
<sequence>MEPCSDSCTIRKFLLTYRQERQSEARSGKKAVDLFAGAGGLSAGFKQAGFDIQFAVDKSESATDTYRLNHPELPHENVHTGDINDVVEEGILTELAEDTDVVIGGPPCQALSIAGYRSRLANDEDYTLLEDSRTTLYQQYIAAIEQLNPEIIVMENVEGMICEVGDSELKVSEMVLDGLDEAGYNAKLRLLDCSEFGLPQNRDRVIVFGVNREADVETSPGALFSALYDNRTEETTIRQALAGLPRLERGEGGKIMIGANRGRRSEYVSCAGISVPSHFTYNHRARSHPKPKDRKLFDEVMEPGMDSADVVYGTDRGDLIDYDIGTEDNPRFTDKYRMLDWEEPSPTIVAHLQKDANGFILPDYHRYYTHSSKESKPERNRGLTPREAARIQSFPDDFIFLGAFTDWFQQIGNAVPPLIGQFVGKVLADELRQESSETAETPIYRPRISTDD</sequence>
<dbReference type="EC" id="2.1.1.37" evidence="1"/>
<protein>
    <recommendedName>
        <fullName evidence="1">DNA (cytosine-5-)-methyltransferase</fullName>
        <ecNumber evidence="1">2.1.1.37</ecNumber>
    </recommendedName>
</protein>
<evidence type="ECO:0000313" key="6">
    <source>
        <dbReference type="EMBL" id="SFR97448.1"/>
    </source>
</evidence>
<keyword evidence="7" id="KW-1185">Reference proteome</keyword>
<dbReference type="Pfam" id="PF00145">
    <property type="entry name" value="DNA_methylase"/>
    <property type="match status" value="1"/>
</dbReference>
<evidence type="ECO:0000256" key="4">
    <source>
        <dbReference type="ARBA" id="ARBA00022691"/>
    </source>
</evidence>
<keyword evidence="4" id="KW-0949">S-adenosyl-L-methionine</keyword>
<reference evidence="6 7" key="1">
    <citation type="submission" date="2016-10" db="EMBL/GenBank/DDBJ databases">
        <authorList>
            <person name="de Groot N.N."/>
        </authorList>
    </citation>
    <scope>NUCLEOTIDE SEQUENCE [LARGE SCALE GENOMIC DNA]</scope>
    <source>
        <strain evidence="6 7">CGMCC 1.10457</strain>
    </source>
</reference>
<proteinExistence type="inferred from homology"/>
<evidence type="ECO:0000256" key="5">
    <source>
        <dbReference type="RuleBase" id="RU000416"/>
    </source>
</evidence>
<evidence type="ECO:0000256" key="3">
    <source>
        <dbReference type="ARBA" id="ARBA00022679"/>
    </source>
</evidence>
<dbReference type="PRINTS" id="PR00105">
    <property type="entry name" value="C5METTRFRASE"/>
</dbReference>
<dbReference type="Gene3D" id="3.90.120.10">
    <property type="entry name" value="DNA Methylase, subunit A, domain 2"/>
    <property type="match status" value="1"/>
</dbReference>
<keyword evidence="2 6" id="KW-0489">Methyltransferase</keyword>
<dbReference type="SUPFAM" id="SSF53335">
    <property type="entry name" value="S-adenosyl-L-methionine-dependent methyltransferases"/>
    <property type="match status" value="1"/>
</dbReference>
<accession>A0A1I6L2D7</accession>
<dbReference type="InterPro" id="IPR029063">
    <property type="entry name" value="SAM-dependent_MTases_sf"/>
</dbReference>
<dbReference type="PANTHER" id="PTHR10629">
    <property type="entry name" value="CYTOSINE-SPECIFIC METHYLTRANSFERASE"/>
    <property type="match status" value="1"/>
</dbReference>
<evidence type="ECO:0000256" key="1">
    <source>
        <dbReference type="ARBA" id="ARBA00011975"/>
    </source>
</evidence>
<dbReference type="GO" id="GO:0003886">
    <property type="term" value="F:DNA (cytosine-5-)-methyltransferase activity"/>
    <property type="evidence" value="ECO:0007669"/>
    <property type="project" value="UniProtKB-EC"/>
</dbReference>
<organism evidence="6 7">
    <name type="scientific">Halomicrobium zhouii</name>
    <dbReference type="NCBI Taxonomy" id="767519"/>
    <lineage>
        <taxon>Archaea</taxon>
        <taxon>Methanobacteriati</taxon>
        <taxon>Methanobacteriota</taxon>
        <taxon>Stenosarchaea group</taxon>
        <taxon>Halobacteria</taxon>
        <taxon>Halobacteriales</taxon>
        <taxon>Haloarculaceae</taxon>
        <taxon>Halomicrobium</taxon>
    </lineage>
</organism>
<dbReference type="InterPro" id="IPR001525">
    <property type="entry name" value="C5_MeTfrase"/>
</dbReference>
<dbReference type="PANTHER" id="PTHR10629:SF52">
    <property type="entry name" value="DNA (CYTOSINE-5)-METHYLTRANSFERASE 1"/>
    <property type="match status" value="1"/>
</dbReference>